<dbReference type="EMBL" id="JBHTLK010000173">
    <property type="protein sequence ID" value="MFD1150661.1"/>
    <property type="molecule type" value="Genomic_DNA"/>
</dbReference>
<name>A0ABW3R0U8_9PSEU</name>
<accession>A0ABW3R0U8</accession>
<organism evidence="1 2">
    <name type="scientific">Saccharothrix hoggarensis</name>
    <dbReference type="NCBI Taxonomy" id="913853"/>
    <lineage>
        <taxon>Bacteria</taxon>
        <taxon>Bacillati</taxon>
        <taxon>Actinomycetota</taxon>
        <taxon>Actinomycetes</taxon>
        <taxon>Pseudonocardiales</taxon>
        <taxon>Pseudonocardiaceae</taxon>
        <taxon>Saccharothrix</taxon>
    </lineage>
</organism>
<sequence length="50" mass="5626">MDVPVVFFGTGLPEDRWHDSDERVSVDVLLAGAATLAHLWPRLAAPRERR</sequence>
<comment type="caution">
    <text evidence="1">The sequence shown here is derived from an EMBL/GenBank/DDBJ whole genome shotgun (WGS) entry which is preliminary data.</text>
</comment>
<dbReference type="RefSeq" id="WP_380726946.1">
    <property type="nucleotide sequence ID" value="NZ_JBHTLK010000173.1"/>
</dbReference>
<evidence type="ECO:0000313" key="2">
    <source>
        <dbReference type="Proteomes" id="UP001597168"/>
    </source>
</evidence>
<protein>
    <recommendedName>
        <fullName evidence="3">Peptidase M20/M25/M40-like protein</fullName>
    </recommendedName>
</protein>
<keyword evidence="2" id="KW-1185">Reference proteome</keyword>
<dbReference type="Proteomes" id="UP001597168">
    <property type="component" value="Unassembled WGS sequence"/>
</dbReference>
<gene>
    <name evidence="1" type="ORF">ACFQ3T_26320</name>
</gene>
<dbReference type="SUPFAM" id="SSF53187">
    <property type="entry name" value="Zn-dependent exopeptidases"/>
    <property type="match status" value="1"/>
</dbReference>
<proteinExistence type="predicted"/>
<evidence type="ECO:0000313" key="1">
    <source>
        <dbReference type="EMBL" id="MFD1150661.1"/>
    </source>
</evidence>
<evidence type="ECO:0008006" key="3">
    <source>
        <dbReference type="Google" id="ProtNLM"/>
    </source>
</evidence>
<reference evidence="2" key="1">
    <citation type="journal article" date="2019" name="Int. J. Syst. Evol. Microbiol.">
        <title>The Global Catalogue of Microorganisms (GCM) 10K type strain sequencing project: providing services to taxonomists for standard genome sequencing and annotation.</title>
        <authorList>
            <consortium name="The Broad Institute Genomics Platform"/>
            <consortium name="The Broad Institute Genome Sequencing Center for Infectious Disease"/>
            <person name="Wu L."/>
            <person name="Ma J."/>
        </authorList>
    </citation>
    <scope>NUCLEOTIDE SEQUENCE [LARGE SCALE GENOMIC DNA]</scope>
    <source>
        <strain evidence="2">CCUG 60214</strain>
    </source>
</reference>